<evidence type="ECO:0000313" key="8">
    <source>
        <dbReference type="Proteomes" id="UP000831537"/>
    </source>
</evidence>
<dbReference type="EMBL" id="CP095071">
    <property type="protein sequence ID" value="UOQ83359.1"/>
    <property type="molecule type" value="Genomic_DNA"/>
</dbReference>
<dbReference type="InterPro" id="IPR036884">
    <property type="entry name" value="2Fe-2S-bd_dom_sf"/>
</dbReference>
<dbReference type="Gene3D" id="1.10.150.120">
    <property type="entry name" value="[2Fe-2S]-binding domain"/>
    <property type="match status" value="1"/>
</dbReference>
<keyword evidence="5" id="KW-0411">Iron-sulfur</keyword>
<keyword evidence="2" id="KW-0479">Metal-binding</keyword>
<evidence type="ECO:0000256" key="1">
    <source>
        <dbReference type="ARBA" id="ARBA00022714"/>
    </source>
</evidence>
<evidence type="ECO:0000256" key="5">
    <source>
        <dbReference type="ARBA" id="ARBA00023014"/>
    </source>
</evidence>
<dbReference type="PROSITE" id="PS00197">
    <property type="entry name" value="2FE2S_FER_1"/>
    <property type="match status" value="1"/>
</dbReference>
<evidence type="ECO:0000313" key="7">
    <source>
        <dbReference type="EMBL" id="UOQ83359.1"/>
    </source>
</evidence>
<dbReference type="PANTHER" id="PTHR44379:SF7">
    <property type="entry name" value="XANTHINE DEHYDROGENASE SUBUNIT E-RELATED"/>
    <property type="match status" value="1"/>
</dbReference>
<dbReference type="RefSeq" id="WP_244740187.1">
    <property type="nucleotide sequence ID" value="NZ_CP095071.1"/>
</dbReference>
<dbReference type="Pfam" id="PF01799">
    <property type="entry name" value="Fer2_2"/>
    <property type="match status" value="1"/>
</dbReference>
<keyword evidence="1" id="KW-0001">2Fe-2S</keyword>
<dbReference type="InterPro" id="IPR002888">
    <property type="entry name" value="2Fe-2S-bd"/>
</dbReference>
<dbReference type="InterPro" id="IPR006058">
    <property type="entry name" value="2Fe2S_fd_BS"/>
</dbReference>
<organism evidence="7 8">
    <name type="scientific">Gracilibacillus salinarum</name>
    <dbReference type="NCBI Taxonomy" id="2932255"/>
    <lineage>
        <taxon>Bacteria</taxon>
        <taxon>Bacillati</taxon>
        <taxon>Bacillota</taxon>
        <taxon>Bacilli</taxon>
        <taxon>Bacillales</taxon>
        <taxon>Bacillaceae</taxon>
        <taxon>Gracilibacillus</taxon>
    </lineage>
</organism>
<dbReference type="PANTHER" id="PTHR44379">
    <property type="entry name" value="OXIDOREDUCTASE WITH IRON-SULFUR SUBUNIT"/>
    <property type="match status" value="1"/>
</dbReference>
<reference evidence="7 8" key="1">
    <citation type="submission" date="2022-04" db="EMBL/GenBank/DDBJ databases">
        <title>Gracilibacillus sp. isolated from saltern.</title>
        <authorList>
            <person name="Won M."/>
            <person name="Lee C.-M."/>
            <person name="Woen H.-Y."/>
            <person name="Kwon S.-W."/>
        </authorList>
    </citation>
    <scope>NUCLEOTIDE SEQUENCE [LARGE SCALE GENOMIC DNA]</scope>
    <source>
        <strain evidence="7 8">SSPM10-3</strain>
    </source>
</reference>
<dbReference type="InterPro" id="IPR001041">
    <property type="entry name" value="2Fe-2S_ferredoxin-type"/>
</dbReference>
<evidence type="ECO:0000256" key="4">
    <source>
        <dbReference type="ARBA" id="ARBA00023004"/>
    </source>
</evidence>
<dbReference type="InterPro" id="IPR012675">
    <property type="entry name" value="Beta-grasp_dom_sf"/>
</dbReference>
<accession>A0ABY4GGJ4</accession>
<evidence type="ECO:0000256" key="3">
    <source>
        <dbReference type="ARBA" id="ARBA00023002"/>
    </source>
</evidence>
<protein>
    <submittedName>
        <fullName evidence="7">(2Fe-2S)-binding protein</fullName>
    </submittedName>
</protein>
<dbReference type="InterPro" id="IPR051452">
    <property type="entry name" value="Diverse_Oxidoreductases"/>
</dbReference>
<proteinExistence type="predicted"/>
<dbReference type="SUPFAM" id="SSF54292">
    <property type="entry name" value="2Fe-2S ferredoxin-like"/>
    <property type="match status" value="1"/>
</dbReference>
<dbReference type="CDD" id="cd00207">
    <property type="entry name" value="fer2"/>
    <property type="match status" value="1"/>
</dbReference>
<dbReference type="SUPFAM" id="SSF47741">
    <property type="entry name" value="CO dehydrogenase ISP C-domain like"/>
    <property type="match status" value="1"/>
</dbReference>
<dbReference type="InterPro" id="IPR036010">
    <property type="entry name" value="2Fe-2S_ferredoxin-like_sf"/>
</dbReference>
<keyword evidence="8" id="KW-1185">Reference proteome</keyword>
<sequence length="169" mass="18301">MERSKAIPVEETGSVKETVSFTLNQKQVAIEVDATARLTDIIRNQLNQTGTKLSCGIGRCGACSVIIDSKLVNSCLVMAYQIDGSTISTIEGIWEEESLHPIQQAFLEEGGFQCGYCTPGMILATKALLDQEPDPTDEQIKTALSGNLCRCTGYGGIIRAVKKARIMLK</sequence>
<keyword evidence="3" id="KW-0560">Oxidoreductase</keyword>
<dbReference type="Proteomes" id="UP000831537">
    <property type="component" value="Chromosome"/>
</dbReference>
<dbReference type="Gene3D" id="3.10.20.30">
    <property type="match status" value="1"/>
</dbReference>
<name>A0ABY4GGJ4_9BACI</name>
<evidence type="ECO:0000259" key="6">
    <source>
        <dbReference type="PROSITE" id="PS51085"/>
    </source>
</evidence>
<feature type="domain" description="2Fe-2S ferredoxin-type" evidence="6">
    <location>
        <begin position="17"/>
        <end position="93"/>
    </location>
</feature>
<dbReference type="PROSITE" id="PS51085">
    <property type="entry name" value="2FE2S_FER_2"/>
    <property type="match status" value="1"/>
</dbReference>
<keyword evidence="4" id="KW-0408">Iron</keyword>
<gene>
    <name evidence="7" type="ORF">MUN87_11325</name>
</gene>
<evidence type="ECO:0000256" key="2">
    <source>
        <dbReference type="ARBA" id="ARBA00022723"/>
    </source>
</evidence>
<dbReference type="Pfam" id="PF00111">
    <property type="entry name" value="Fer2"/>
    <property type="match status" value="1"/>
</dbReference>